<keyword evidence="3" id="KW-1185">Reference proteome</keyword>
<feature type="chain" id="PRO_5045847385" evidence="1">
    <location>
        <begin position="21"/>
        <end position="37"/>
    </location>
</feature>
<feature type="signal peptide" evidence="1">
    <location>
        <begin position="1"/>
        <end position="20"/>
    </location>
</feature>
<gene>
    <name evidence="2" type="ORF">Ga0609869_002653</name>
</gene>
<evidence type="ECO:0000256" key="1">
    <source>
        <dbReference type="SAM" id="SignalP"/>
    </source>
</evidence>
<accession>A0ABV3XVG4</accession>
<organism evidence="2 3">
    <name type="scientific">Rhodovulum iodosum</name>
    <dbReference type="NCBI Taxonomy" id="68291"/>
    <lineage>
        <taxon>Bacteria</taxon>
        <taxon>Pseudomonadati</taxon>
        <taxon>Pseudomonadota</taxon>
        <taxon>Alphaproteobacteria</taxon>
        <taxon>Rhodobacterales</taxon>
        <taxon>Paracoccaceae</taxon>
        <taxon>Rhodovulum</taxon>
    </lineage>
</organism>
<dbReference type="EMBL" id="JBEHHI010000002">
    <property type="protein sequence ID" value="MEX5729300.1"/>
    <property type="molecule type" value="Genomic_DNA"/>
</dbReference>
<protein>
    <submittedName>
        <fullName evidence="2">Uncharacterized protein</fullName>
    </submittedName>
</protein>
<evidence type="ECO:0000313" key="3">
    <source>
        <dbReference type="Proteomes" id="UP001560019"/>
    </source>
</evidence>
<evidence type="ECO:0000313" key="2">
    <source>
        <dbReference type="EMBL" id="MEX5729300.1"/>
    </source>
</evidence>
<comment type="caution">
    <text evidence="2">The sequence shown here is derived from an EMBL/GenBank/DDBJ whole genome shotgun (WGS) entry which is preliminary data.</text>
</comment>
<proteinExistence type="predicted"/>
<keyword evidence="1" id="KW-0732">Signal</keyword>
<dbReference type="Proteomes" id="UP001560019">
    <property type="component" value="Unassembled WGS sequence"/>
</dbReference>
<sequence length="37" mass="3877">MKKSVFAAAVAALAAAPAMAERQKCVLDSSYSQNLFS</sequence>
<reference evidence="2 3" key="1">
    <citation type="submission" date="2024-06" db="EMBL/GenBank/DDBJ databases">
        <title>Genome of Rhodovulum iodosum, a marine photoferrotroph.</title>
        <authorList>
            <person name="Bianchini G."/>
            <person name="Nikeleit V."/>
            <person name="Kappler A."/>
            <person name="Bryce C."/>
            <person name="Sanchez-Baracaldo P."/>
        </authorList>
    </citation>
    <scope>NUCLEOTIDE SEQUENCE [LARGE SCALE GENOMIC DNA]</scope>
    <source>
        <strain evidence="2 3">UT/N1</strain>
    </source>
</reference>
<name>A0ABV3XVG4_9RHOB</name>